<dbReference type="HOGENOM" id="CLU_166553_0_0_2"/>
<feature type="domain" description="HTH cro/C1-type" evidence="1">
    <location>
        <begin position="36"/>
        <end position="73"/>
    </location>
</feature>
<dbReference type="InterPro" id="IPR001387">
    <property type="entry name" value="Cro/C1-type_HTH"/>
</dbReference>
<name>E8R9B9_DESM0</name>
<dbReference type="eggNOG" id="arCOG05989">
    <property type="taxonomic scope" value="Archaea"/>
</dbReference>
<evidence type="ECO:0000313" key="3">
    <source>
        <dbReference type="Proteomes" id="UP000001068"/>
    </source>
</evidence>
<evidence type="ECO:0000313" key="2">
    <source>
        <dbReference type="EMBL" id="ADV65095.1"/>
    </source>
</evidence>
<dbReference type="KEGG" id="dmu:Desmu_0791"/>
<dbReference type="Pfam" id="PF01381">
    <property type="entry name" value="HTH_3"/>
    <property type="match status" value="1"/>
</dbReference>
<reference evidence="3" key="1">
    <citation type="submission" date="2010-11" db="EMBL/GenBank/DDBJ databases">
        <title>The complete genome of Desulfurococcus mucosus DSM 2162.</title>
        <authorList>
            <consortium name="US DOE Joint Genome Institute (JGI-PGF)"/>
            <person name="Lucas S."/>
            <person name="Copeland A."/>
            <person name="Lapidus A."/>
            <person name="Bruce D."/>
            <person name="Goodwin L."/>
            <person name="Pitluck S."/>
            <person name="Kyrpides N."/>
            <person name="Mavromatis K."/>
            <person name="Pagani I."/>
            <person name="Ivanova N."/>
            <person name="Ovchinnikova G."/>
            <person name="Chertkov O."/>
            <person name="Held B."/>
            <person name="Brettin T."/>
            <person name="Detter J.C."/>
            <person name="Tapia R."/>
            <person name="Han C."/>
            <person name="Land M."/>
            <person name="Hauser L."/>
            <person name="Markowitz V."/>
            <person name="Cheng J.-F."/>
            <person name="Hugenholtz P."/>
            <person name="Woyke T."/>
            <person name="Wu D."/>
            <person name="Wirth R."/>
            <person name="Bilek Y."/>
            <person name="Hader T."/>
            <person name="Klenk H.-P."/>
            <person name="Eisen J.A."/>
        </authorList>
    </citation>
    <scope>NUCLEOTIDE SEQUENCE [LARGE SCALE GENOMIC DNA]</scope>
    <source>
        <strain evidence="3">ATCC 35584 / DSM 2162 / JCM 9187 / O7/1</strain>
    </source>
</reference>
<keyword evidence="3" id="KW-1185">Reference proteome</keyword>
<accession>E8R9B9</accession>
<dbReference type="GeneID" id="10153487"/>
<evidence type="ECO:0000259" key="1">
    <source>
        <dbReference type="Pfam" id="PF01381"/>
    </source>
</evidence>
<sequence>MYMDASEAGREVSMNLHWVSKETRAKLIELMLSTRSIIELSRDLGISPTAIRKYVKKEAYPSDEVLQRALEKLAPYEVDEAMRMIILDLVESLRALYGSLDEKHREFLRETLRSIISQG</sequence>
<dbReference type="Proteomes" id="UP000001068">
    <property type="component" value="Chromosome"/>
</dbReference>
<dbReference type="RefSeq" id="WP_013562317.1">
    <property type="nucleotide sequence ID" value="NC_014961.1"/>
</dbReference>
<dbReference type="EMBL" id="CP002363">
    <property type="protein sequence ID" value="ADV65095.1"/>
    <property type="molecule type" value="Genomic_DNA"/>
</dbReference>
<proteinExistence type="predicted"/>
<gene>
    <name evidence="2" type="ordered locus">Desmu_0791</name>
</gene>
<organism evidence="2 3">
    <name type="scientific">Desulfurococcus mucosus (strain ATCC 35584 / DSM 2162 / JCM 9187 / O7/1)</name>
    <dbReference type="NCBI Taxonomy" id="765177"/>
    <lineage>
        <taxon>Archaea</taxon>
        <taxon>Thermoproteota</taxon>
        <taxon>Thermoprotei</taxon>
        <taxon>Desulfurococcales</taxon>
        <taxon>Desulfurococcaceae</taxon>
        <taxon>Desulfurococcus</taxon>
    </lineage>
</organism>
<dbReference type="STRING" id="765177.Desmu_0791"/>
<reference evidence="2 3" key="2">
    <citation type="journal article" date="2011" name="Stand. Genomic Sci.">
        <title>Complete genome sequence of Desulfurococcus mucosus type strain (O7/1).</title>
        <authorList>
            <person name="Wirth R."/>
            <person name="Chertkov O."/>
            <person name="Held B."/>
            <person name="Lapidus A."/>
            <person name="Nolan M."/>
            <person name="Lucas S."/>
            <person name="Hammon N."/>
            <person name="Deshpande S."/>
            <person name="Cheng J.F."/>
            <person name="Tapia R."/>
            <person name="Han C."/>
            <person name="Goodwin L."/>
            <person name="Pitluck S."/>
            <person name="Liolios K."/>
            <person name="Ioanna P."/>
            <person name="Ivanova N."/>
            <person name="Mavromatis K."/>
            <person name="Mikhailova N."/>
            <person name="Pati A."/>
            <person name="Chen A."/>
            <person name="Palaniappan K."/>
            <person name="Land M."/>
            <person name="Hauser L."/>
            <person name="Chang Y.J."/>
            <person name="Jeffries C.D."/>
            <person name="Bilek Y."/>
            <person name="Hader T."/>
            <person name="Rohde M."/>
            <person name="Spring S."/>
            <person name="Sikorski J."/>
            <person name="Goker M."/>
            <person name="Woyke T."/>
            <person name="Bristow J."/>
            <person name="Eisen J.A."/>
            <person name="Markowitz V."/>
            <person name="Hugenholtz P."/>
            <person name="Kyrpides N.C."/>
            <person name="Klenk H.P."/>
        </authorList>
    </citation>
    <scope>NUCLEOTIDE SEQUENCE [LARGE SCALE GENOMIC DNA]</scope>
    <source>
        <strain evidence="3">ATCC 35584 / DSM 2162 / JCM 9187 / O7/1</strain>
    </source>
</reference>
<dbReference type="AlphaFoldDB" id="E8R9B9"/>
<protein>
    <recommendedName>
        <fullName evidence="1">HTH cro/C1-type domain-containing protein</fullName>
    </recommendedName>
</protein>